<keyword evidence="8" id="KW-0547">Nucleotide-binding</keyword>
<dbReference type="InterPro" id="IPR013655">
    <property type="entry name" value="PAS_fold_3"/>
</dbReference>
<evidence type="ECO:0000256" key="12">
    <source>
        <dbReference type="ARBA" id="ARBA00023012"/>
    </source>
</evidence>
<evidence type="ECO:0000256" key="6">
    <source>
        <dbReference type="ARBA" id="ARBA00022679"/>
    </source>
</evidence>
<dbReference type="EC" id="2.7.13.3" evidence="3"/>
<evidence type="ECO:0000256" key="7">
    <source>
        <dbReference type="ARBA" id="ARBA00022692"/>
    </source>
</evidence>
<evidence type="ECO:0000259" key="24">
    <source>
        <dbReference type="PROSITE" id="PS50113"/>
    </source>
</evidence>
<feature type="domain" description="PAC" evidence="24">
    <location>
        <begin position="490"/>
        <end position="542"/>
    </location>
</feature>
<feature type="transmembrane region" description="Helical" evidence="20">
    <location>
        <begin position="74"/>
        <end position="97"/>
    </location>
</feature>
<feature type="domain" description="PAC" evidence="24">
    <location>
        <begin position="612"/>
        <end position="664"/>
    </location>
</feature>
<evidence type="ECO:0000256" key="3">
    <source>
        <dbReference type="ARBA" id="ARBA00012438"/>
    </source>
</evidence>
<dbReference type="PROSITE" id="PS50924">
    <property type="entry name" value="MHYT"/>
    <property type="match status" value="1"/>
</dbReference>
<dbReference type="SMART" id="SM00448">
    <property type="entry name" value="REC"/>
    <property type="match status" value="1"/>
</dbReference>
<feature type="domain" description="Response regulatory" evidence="22">
    <location>
        <begin position="919"/>
        <end position="1038"/>
    </location>
</feature>
<dbReference type="InterPro" id="IPR004358">
    <property type="entry name" value="Sig_transdc_His_kin-like_C"/>
</dbReference>
<keyword evidence="4" id="KW-1003">Cell membrane</keyword>
<name>A0A4R3N9L8_9GAMM</name>
<evidence type="ECO:0000256" key="8">
    <source>
        <dbReference type="ARBA" id="ARBA00022741"/>
    </source>
</evidence>
<evidence type="ECO:0000256" key="17">
    <source>
        <dbReference type="ARBA" id="ARBA00068150"/>
    </source>
</evidence>
<dbReference type="InterPro" id="IPR035965">
    <property type="entry name" value="PAS-like_dom_sf"/>
</dbReference>
<dbReference type="InterPro" id="IPR001610">
    <property type="entry name" value="PAC"/>
</dbReference>
<dbReference type="SUPFAM" id="SSF47384">
    <property type="entry name" value="Homodimeric domain of signal transducing histidine kinase"/>
    <property type="match status" value="1"/>
</dbReference>
<keyword evidence="13" id="KW-0843">Virulence</keyword>
<evidence type="ECO:0000259" key="22">
    <source>
        <dbReference type="PROSITE" id="PS50110"/>
    </source>
</evidence>
<evidence type="ECO:0000313" key="27">
    <source>
        <dbReference type="Proteomes" id="UP000295414"/>
    </source>
</evidence>
<dbReference type="PROSITE" id="PS50112">
    <property type="entry name" value="PAS"/>
    <property type="match status" value="3"/>
</dbReference>
<dbReference type="Proteomes" id="UP000295414">
    <property type="component" value="Unassembled WGS sequence"/>
</dbReference>
<keyword evidence="14 20" id="KW-0472">Membrane</keyword>
<dbReference type="InterPro" id="IPR000700">
    <property type="entry name" value="PAS-assoc_C"/>
</dbReference>
<dbReference type="SUPFAM" id="SSF55785">
    <property type="entry name" value="PYP-like sensor domain (PAS domain)"/>
    <property type="match status" value="3"/>
</dbReference>
<dbReference type="Pfam" id="PF08447">
    <property type="entry name" value="PAS_3"/>
    <property type="match status" value="2"/>
</dbReference>
<dbReference type="AlphaFoldDB" id="A0A4R3N9L8"/>
<dbReference type="CDD" id="cd17546">
    <property type="entry name" value="REC_hyHK_CKI1_RcsC-like"/>
    <property type="match status" value="1"/>
</dbReference>
<feature type="transmembrane region" description="Helical" evidence="20">
    <location>
        <begin position="109"/>
        <end position="130"/>
    </location>
</feature>
<dbReference type="GO" id="GO:0005886">
    <property type="term" value="C:plasma membrane"/>
    <property type="evidence" value="ECO:0007669"/>
    <property type="project" value="UniProtKB-SubCell"/>
</dbReference>
<dbReference type="InterPro" id="IPR003661">
    <property type="entry name" value="HisK_dim/P_dom"/>
</dbReference>
<dbReference type="GO" id="GO:0005524">
    <property type="term" value="F:ATP binding"/>
    <property type="evidence" value="ECO:0007669"/>
    <property type="project" value="UniProtKB-KW"/>
</dbReference>
<feature type="transmembrane region" description="Helical" evidence="20">
    <location>
        <begin position="172"/>
        <end position="195"/>
    </location>
</feature>
<dbReference type="SUPFAM" id="SSF52172">
    <property type="entry name" value="CheY-like"/>
    <property type="match status" value="1"/>
</dbReference>
<dbReference type="PANTHER" id="PTHR45339:SF1">
    <property type="entry name" value="HYBRID SIGNAL TRANSDUCTION HISTIDINE KINASE J"/>
    <property type="match status" value="1"/>
</dbReference>
<dbReference type="Gene3D" id="3.30.565.10">
    <property type="entry name" value="Histidine kinase-like ATPase, C-terminal domain"/>
    <property type="match status" value="1"/>
</dbReference>
<feature type="domain" description="MHYT" evidence="25">
    <location>
        <begin position="37"/>
        <end position="232"/>
    </location>
</feature>
<dbReference type="InterPro" id="IPR011006">
    <property type="entry name" value="CheY-like_superfamily"/>
</dbReference>
<keyword evidence="9" id="KW-0418">Kinase</keyword>
<dbReference type="InterPro" id="IPR036890">
    <property type="entry name" value="HATPase_C_sf"/>
</dbReference>
<dbReference type="InterPro" id="IPR001789">
    <property type="entry name" value="Sig_transdc_resp-reg_receiver"/>
</dbReference>
<protein>
    <recommendedName>
        <fullName evidence="18">Sensor protein FixL</fullName>
        <ecNumber evidence="3">2.7.13.3</ecNumber>
    </recommendedName>
    <alternativeName>
        <fullName evidence="17">Sensory/regulatory protein RpfC</fullName>
    </alternativeName>
</protein>
<keyword evidence="12" id="KW-0902">Two-component regulatory system</keyword>
<keyword evidence="7 20" id="KW-0812">Transmembrane</keyword>
<dbReference type="NCBIfam" id="TIGR00229">
    <property type="entry name" value="sensory_box"/>
    <property type="match status" value="3"/>
</dbReference>
<dbReference type="GO" id="GO:0006355">
    <property type="term" value="P:regulation of DNA-templated transcription"/>
    <property type="evidence" value="ECO:0007669"/>
    <property type="project" value="InterPro"/>
</dbReference>
<evidence type="ECO:0000256" key="10">
    <source>
        <dbReference type="ARBA" id="ARBA00022840"/>
    </source>
</evidence>
<dbReference type="GO" id="GO:0000155">
    <property type="term" value="F:phosphorelay sensor kinase activity"/>
    <property type="evidence" value="ECO:0007669"/>
    <property type="project" value="InterPro"/>
</dbReference>
<dbReference type="CDD" id="cd16922">
    <property type="entry name" value="HATPase_EvgS-ArcB-TorS-like"/>
    <property type="match status" value="1"/>
</dbReference>
<keyword evidence="27" id="KW-1185">Reference proteome</keyword>
<feature type="domain" description="PAC" evidence="24">
    <location>
        <begin position="362"/>
        <end position="412"/>
    </location>
</feature>
<dbReference type="PANTHER" id="PTHR45339">
    <property type="entry name" value="HYBRID SIGNAL TRANSDUCTION HISTIDINE KINASE J"/>
    <property type="match status" value="1"/>
</dbReference>
<dbReference type="CDD" id="cd00130">
    <property type="entry name" value="PAS"/>
    <property type="match status" value="3"/>
</dbReference>
<keyword evidence="11 20" id="KW-1133">Transmembrane helix</keyword>
<feature type="modified residue" description="4-aspartylphosphate" evidence="19">
    <location>
        <position position="968"/>
    </location>
</feature>
<dbReference type="Gene3D" id="3.40.50.2300">
    <property type="match status" value="1"/>
</dbReference>
<dbReference type="RefSeq" id="WP_205388026.1">
    <property type="nucleotide sequence ID" value="NZ_QLKV01000001.1"/>
</dbReference>
<dbReference type="FunFam" id="1.10.287.130:FF:000002">
    <property type="entry name" value="Two-component osmosensing histidine kinase"/>
    <property type="match status" value="1"/>
</dbReference>
<dbReference type="CDD" id="cd00082">
    <property type="entry name" value="HisKA"/>
    <property type="match status" value="1"/>
</dbReference>
<reference evidence="26 27" key="1">
    <citation type="submission" date="2019-03" db="EMBL/GenBank/DDBJ databases">
        <title>Genomic Encyclopedia of Type Strains, Phase IV (KMG-IV): sequencing the most valuable type-strain genomes for metagenomic binning, comparative biology and taxonomic classification.</title>
        <authorList>
            <person name="Goeker M."/>
        </authorList>
    </citation>
    <scope>NUCLEOTIDE SEQUENCE [LARGE SCALE GENOMIC DNA]</scope>
    <source>
        <strain evidence="26 27">DSM 13605</strain>
    </source>
</reference>
<feature type="domain" description="Histidine kinase" evidence="21">
    <location>
        <begin position="682"/>
        <end position="898"/>
    </location>
</feature>
<keyword evidence="5 19" id="KW-0597">Phosphoprotein</keyword>
<dbReference type="EMBL" id="SMAP01000001">
    <property type="protein sequence ID" value="TCT26130.1"/>
    <property type="molecule type" value="Genomic_DNA"/>
</dbReference>
<evidence type="ECO:0000256" key="16">
    <source>
        <dbReference type="ARBA" id="ARBA00064003"/>
    </source>
</evidence>
<dbReference type="Pfam" id="PF03707">
    <property type="entry name" value="MHYT"/>
    <property type="match status" value="3"/>
</dbReference>
<dbReference type="PRINTS" id="PR00344">
    <property type="entry name" value="BCTRLSENSOR"/>
</dbReference>
<feature type="domain" description="PAS" evidence="23">
    <location>
        <begin position="557"/>
        <end position="583"/>
    </location>
</feature>
<dbReference type="Pfam" id="PF02518">
    <property type="entry name" value="HATPase_c"/>
    <property type="match status" value="1"/>
</dbReference>
<dbReference type="InterPro" id="IPR036097">
    <property type="entry name" value="HisK_dim/P_sf"/>
</dbReference>
<evidence type="ECO:0000256" key="14">
    <source>
        <dbReference type="ARBA" id="ARBA00023136"/>
    </source>
</evidence>
<dbReference type="SMART" id="SM00387">
    <property type="entry name" value="HATPase_c"/>
    <property type="match status" value="1"/>
</dbReference>
<dbReference type="SMART" id="SM00091">
    <property type="entry name" value="PAS"/>
    <property type="match status" value="3"/>
</dbReference>
<evidence type="ECO:0000256" key="15">
    <source>
        <dbReference type="ARBA" id="ARBA00059827"/>
    </source>
</evidence>
<evidence type="ECO:0000256" key="18">
    <source>
        <dbReference type="ARBA" id="ARBA00070616"/>
    </source>
</evidence>
<dbReference type="Pfam" id="PF00512">
    <property type="entry name" value="HisKA"/>
    <property type="match status" value="1"/>
</dbReference>
<dbReference type="InterPro" id="IPR005467">
    <property type="entry name" value="His_kinase_dom"/>
</dbReference>
<proteinExistence type="predicted"/>
<comment type="function">
    <text evidence="15">Putative oxygen sensor; modulates the activity of FixJ, a transcriptional activator of nitrogen fixation fixK gene. FixL probably acts as a kinase that phosphorylates FixJ.</text>
</comment>
<keyword evidence="6" id="KW-0808">Transferase</keyword>
<evidence type="ECO:0000256" key="5">
    <source>
        <dbReference type="ARBA" id="ARBA00022553"/>
    </source>
</evidence>
<dbReference type="SUPFAM" id="SSF47226">
    <property type="entry name" value="Histidine-containing phosphotransfer domain, HPT domain"/>
    <property type="match status" value="1"/>
</dbReference>
<evidence type="ECO:0000256" key="19">
    <source>
        <dbReference type="PROSITE-ProRule" id="PRU00169"/>
    </source>
</evidence>
<dbReference type="InterPro" id="IPR013767">
    <property type="entry name" value="PAS_fold"/>
</dbReference>
<evidence type="ECO:0000256" key="20">
    <source>
        <dbReference type="PROSITE-ProRule" id="PRU00244"/>
    </source>
</evidence>
<sequence length="1243" mass="133928">MTAAFDALRWLGMAGGPRLEAFFAAGLPSDPLLWRDHDPWLVALSVLVSIGTSAIALHLAGLAKAAKSRGMRQLALGSGALALGSGVWAMHYVGMLAFAVCGQASFDPLVTALSVLPSLAASWVALRLLVRERVGPGVLLFGGVLMGAGIGAMHYLGMSASVWAPMMRYDPAMFALSIVVAVLLAMLALWVRFGLRRHLHLGAGATTLLAGGVMGLAIAGMHYTGMAALRFVQPIALLEAQQAGRPLQATLALVIVVVTVGLGLLGIAVNVSLRYRRMFHDIQRSESRLRAVTATAVDGIVVIDGRGIILSFNPAAERMFGWRADEVIGRNVHMLMPEPHRSAHDGYLRRHLQTGHTAVIGTGREVEARRRDGTVFPMRLAVGRIEHPDEPLFVGFLVDLSERKALERERQQDQAQLQSLVANLPGIAFRSLNQEDRPMLFISDAVEALTGWREADFIAGRISFTEVVHPEDGRRVPGEIAQAVGAGRPYQIEYRIRTRAGEVRWISENGRGVADEHGVVRWIDGVALDITEAKARQAEFVGVVQALDRSMAAAEFDLDGRIITANANFLALMGYRLDEIVGRHHAVFCTPDYAASVEYRQFWLDLAHGNFRSGEFQRVGKGGRLVWIQATYNPVFDAEGRVSRIIKFATDLSERRAMEQDLRTAKEHAEQAAAARASFLANMSHEIRTPMNAILGFTEVLLDSPLEADQRRHLQTVQNAARSLLRLLNDVLDTAKLDKGALALESLEFDLRAVCVQTLDTLRIAATRKGLALRLEYPPQLPAHTRGDALRVQQVLLNLLGNAIKFTERGEVVLRVGHAGGEWKLEVSDTGIGMDAAALDTVFAPFAQADASTARRFGGTGLGTTIARQLVELMGGRIEVRSQPGEGSTFSVYLPLPVVAAPRLRAEPQASVAGLPALDILAVDDVPANLELLQVTLGREGQRLVLADSGEAALAAHARQRFDLLLLDLQMPGIDGFEVARRIRMREERDGLPRLPIIALSASVLEHDRERALAAGMDGFAHKPLELPRLRTEIARVLGLHERGEDRPASAGAQAAGAPAAVDWDAGVRRWGSRALLQQALAGFLREQAQAPARLQAAQDDPAALAALAHRLRGAAGNLALRQLQAALEMLENAARAGDAGAIAQGLARIGPAWREVQEALGEPERPFTVEAAAHDPDAACAAIDAALPALQRGELPDAALARLAQALQGGLPAAVQEALDGFDFEAAQAALQALRASLRSEP</sequence>
<feature type="domain" description="PAS" evidence="23">
    <location>
        <begin position="413"/>
        <end position="487"/>
    </location>
</feature>
<dbReference type="SMART" id="SM00086">
    <property type="entry name" value="PAC"/>
    <property type="match status" value="3"/>
</dbReference>
<dbReference type="InterPro" id="IPR000014">
    <property type="entry name" value="PAS"/>
</dbReference>
<dbReference type="FunFam" id="3.30.565.10:FF:000010">
    <property type="entry name" value="Sensor histidine kinase RcsC"/>
    <property type="match status" value="1"/>
</dbReference>
<dbReference type="Pfam" id="PF00989">
    <property type="entry name" value="PAS"/>
    <property type="match status" value="1"/>
</dbReference>
<dbReference type="PROSITE" id="PS50110">
    <property type="entry name" value="RESPONSE_REGULATORY"/>
    <property type="match status" value="1"/>
</dbReference>
<evidence type="ECO:0000256" key="13">
    <source>
        <dbReference type="ARBA" id="ARBA00023026"/>
    </source>
</evidence>
<dbReference type="Gene3D" id="1.10.287.130">
    <property type="match status" value="1"/>
</dbReference>
<dbReference type="FunFam" id="3.30.450.20:FF:000060">
    <property type="entry name" value="Sensor protein FixL"/>
    <property type="match status" value="1"/>
</dbReference>
<dbReference type="InterPro" id="IPR003594">
    <property type="entry name" value="HATPase_dom"/>
</dbReference>
<dbReference type="InterPro" id="IPR036641">
    <property type="entry name" value="HPT_dom_sf"/>
</dbReference>
<dbReference type="PROSITE" id="PS50109">
    <property type="entry name" value="HIS_KIN"/>
    <property type="match status" value="1"/>
</dbReference>
<evidence type="ECO:0000259" key="25">
    <source>
        <dbReference type="PROSITE" id="PS50924"/>
    </source>
</evidence>
<organism evidence="26 27">
    <name type="scientific">Thermomonas haemolytica</name>
    <dbReference type="NCBI Taxonomy" id="141949"/>
    <lineage>
        <taxon>Bacteria</taxon>
        <taxon>Pseudomonadati</taxon>
        <taxon>Pseudomonadota</taxon>
        <taxon>Gammaproteobacteria</taxon>
        <taxon>Lysobacterales</taxon>
        <taxon>Lysobacteraceae</taxon>
        <taxon>Thermomonas</taxon>
    </lineage>
</organism>
<evidence type="ECO:0000256" key="1">
    <source>
        <dbReference type="ARBA" id="ARBA00000085"/>
    </source>
</evidence>
<dbReference type="SMART" id="SM00388">
    <property type="entry name" value="HisKA"/>
    <property type="match status" value="1"/>
</dbReference>
<comment type="subunit">
    <text evidence="16">At low DSF concentrations, interacts with RpfF.</text>
</comment>
<feature type="domain" description="PAS" evidence="23">
    <location>
        <begin position="285"/>
        <end position="355"/>
    </location>
</feature>
<keyword evidence="10" id="KW-0067">ATP-binding</keyword>
<comment type="caution">
    <text evidence="26">The sequence shown here is derived from an EMBL/GenBank/DDBJ whole genome shotgun (WGS) entry which is preliminary data.</text>
</comment>
<comment type="subcellular location">
    <subcellularLocation>
        <location evidence="2">Cell inner membrane</location>
        <topology evidence="2">Multi-pass membrane protein</topology>
    </subcellularLocation>
</comment>
<evidence type="ECO:0000256" key="11">
    <source>
        <dbReference type="ARBA" id="ARBA00022989"/>
    </source>
</evidence>
<dbReference type="Gene3D" id="1.20.120.160">
    <property type="entry name" value="HPT domain"/>
    <property type="match status" value="1"/>
</dbReference>
<evidence type="ECO:0000256" key="9">
    <source>
        <dbReference type="ARBA" id="ARBA00022777"/>
    </source>
</evidence>
<evidence type="ECO:0000259" key="21">
    <source>
        <dbReference type="PROSITE" id="PS50109"/>
    </source>
</evidence>
<feature type="transmembrane region" description="Helical" evidence="20">
    <location>
        <begin position="249"/>
        <end position="273"/>
    </location>
</feature>
<comment type="catalytic activity">
    <reaction evidence="1">
        <text>ATP + protein L-histidine = ADP + protein N-phospho-L-histidine.</text>
        <dbReference type="EC" id="2.7.13.3"/>
    </reaction>
</comment>
<evidence type="ECO:0000259" key="23">
    <source>
        <dbReference type="PROSITE" id="PS50112"/>
    </source>
</evidence>
<dbReference type="Gene3D" id="3.30.450.20">
    <property type="entry name" value="PAS domain"/>
    <property type="match status" value="3"/>
</dbReference>
<gene>
    <name evidence="26" type="ORF">EDC34_101457</name>
</gene>
<feature type="transmembrane region" description="Helical" evidence="20">
    <location>
        <begin position="207"/>
        <end position="229"/>
    </location>
</feature>
<evidence type="ECO:0000256" key="2">
    <source>
        <dbReference type="ARBA" id="ARBA00004429"/>
    </source>
</evidence>
<accession>A0A4R3N9L8</accession>
<dbReference type="Pfam" id="PF00072">
    <property type="entry name" value="Response_reg"/>
    <property type="match status" value="1"/>
</dbReference>
<dbReference type="SUPFAM" id="SSF55874">
    <property type="entry name" value="ATPase domain of HSP90 chaperone/DNA topoisomerase II/histidine kinase"/>
    <property type="match status" value="1"/>
</dbReference>
<dbReference type="PROSITE" id="PS50113">
    <property type="entry name" value="PAC"/>
    <property type="match status" value="3"/>
</dbReference>
<evidence type="ECO:0000313" key="26">
    <source>
        <dbReference type="EMBL" id="TCT26130.1"/>
    </source>
</evidence>
<dbReference type="InterPro" id="IPR005330">
    <property type="entry name" value="MHYT_dom"/>
</dbReference>
<feature type="transmembrane region" description="Helical" evidence="20">
    <location>
        <begin position="137"/>
        <end position="157"/>
    </location>
</feature>
<evidence type="ECO:0000256" key="4">
    <source>
        <dbReference type="ARBA" id="ARBA00022475"/>
    </source>
</evidence>
<feature type="transmembrane region" description="Helical" evidence="20">
    <location>
        <begin position="40"/>
        <end position="62"/>
    </location>
</feature>